<dbReference type="RefSeq" id="WP_134711887.1">
    <property type="nucleotide sequence ID" value="NZ_CP119081.1"/>
</dbReference>
<evidence type="ECO:0000256" key="3">
    <source>
        <dbReference type="ARBA" id="ARBA00022692"/>
    </source>
</evidence>
<evidence type="ECO:0000313" key="9">
    <source>
        <dbReference type="Proteomes" id="UP000297454"/>
    </source>
</evidence>
<evidence type="ECO:0000256" key="6">
    <source>
        <dbReference type="SAM" id="Phobius"/>
    </source>
</evidence>
<dbReference type="EMBL" id="SCFR01000017">
    <property type="protein sequence ID" value="TFF65681.1"/>
    <property type="molecule type" value="Genomic_DNA"/>
</dbReference>
<dbReference type="PANTHER" id="PTHR40064">
    <property type="entry name" value="MEMBRANE PROTEIN-RELATED"/>
    <property type="match status" value="1"/>
</dbReference>
<evidence type="ECO:0000256" key="4">
    <source>
        <dbReference type="ARBA" id="ARBA00022989"/>
    </source>
</evidence>
<dbReference type="InterPro" id="IPR010343">
    <property type="entry name" value="ArAE_1"/>
</dbReference>
<protein>
    <recommendedName>
        <fullName evidence="7">Putative aromatic acid exporter C-terminal domain-containing protein</fullName>
    </recommendedName>
</protein>
<keyword evidence="9" id="KW-1185">Reference proteome</keyword>
<keyword evidence="4 6" id="KW-1133">Transmembrane helix</keyword>
<comment type="caution">
    <text evidence="8">The sequence shown here is derived from an EMBL/GenBank/DDBJ whole genome shotgun (WGS) entry which is preliminary data.</text>
</comment>
<evidence type="ECO:0000256" key="2">
    <source>
        <dbReference type="ARBA" id="ARBA00022475"/>
    </source>
</evidence>
<name>A0A4R9C1A2_9FIRM</name>
<dbReference type="Proteomes" id="UP000297454">
    <property type="component" value="Unassembled WGS sequence"/>
</dbReference>
<dbReference type="Pfam" id="PF06081">
    <property type="entry name" value="ArAE_1"/>
    <property type="match status" value="1"/>
</dbReference>
<evidence type="ECO:0000259" key="7">
    <source>
        <dbReference type="Pfam" id="PF11728"/>
    </source>
</evidence>
<evidence type="ECO:0000256" key="1">
    <source>
        <dbReference type="ARBA" id="ARBA00004651"/>
    </source>
</evidence>
<feature type="transmembrane region" description="Helical" evidence="6">
    <location>
        <begin position="84"/>
        <end position="109"/>
    </location>
</feature>
<reference evidence="8 9" key="1">
    <citation type="submission" date="2019-01" db="EMBL/GenBank/DDBJ databases">
        <title>Draft Genome Sequences of Helcococcus ovis Strains Isolated from the Uterus and Vagina of Dairy Cows with Metritis.</title>
        <authorList>
            <person name="Cunha F."/>
            <person name="Jeon S.J."/>
            <person name="Kutzer P."/>
            <person name="Galvao K.N."/>
        </authorList>
    </citation>
    <scope>NUCLEOTIDE SEQUENCE [LARGE SCALE GENOMIC DNA]</scope>
    <source>
        <strain evidence="8 9">KG-37</strain>
    </source>
</reference>
<proteinExistence type="predicted"/>
<dbReference type="InterPro" id="IPR021062">
    <property type="entry name" value="ArAE_1_C"/>
</dbReference>
<comment type="subcellular location">
    <subcellularLocation>
        <location evidence="1">Cell membrane</location>
        <topology evidence="1">Multi-pass membrane protein</topology>
    </subcellularLocation>
</comment>
<feature type="transmembrane region" description="Helical" evidence="6">
    <location>
        <begin position="129"/>
        <end position="148"/>
    </location>
</feature>
<dbReference type="GO" id="GO:0005886">
    <property type="term" value="C:plasma membrane"/>
    <property type="evidence" value="ECO:0007669"/>
    <property type="project" value="UniProtKB-SubCell"/>
</dbReference>
<dbReference type="Pfam" id="PF11728">
    <property type="entry name" value="ArAE_1_C"/>
    <property type="match status" value="1"/>
</dbReference>
<organism evidence="8 9">
    <name type="scientific">Helcococcus ovis</name>
    <dbReference type="NCBI Taxonomy" id="72026"/>
    <lineage>
        <taxon>Bacteria</taxon>
        <taxon>Bacillati</taxon>
        <taxon>Bacillota</taxon>
        <taxon>Tissierellia</taxon>
        <taxon>Tissierellales</taxon>
        <taxon>Peptoniphilaceae</taxon>
        <taxon>Helcococcus</taxon>
    </lineage>
</organism>
<feature type="domain" description="Putative aromatic acid exporter C-terminal" evidence="7">
    <location>
        <begin position="165"/>
        <end position="325"/>
    </location>
</feature>
<feature type="transmembrane region" description="Helical" evidence="6">
    <location>
        <begin position="60"/>
        <end position="78"/>
    </location>
</feature>
<evidence type="ECO:0000256" key="5">
    <source>
        <dbReference type="ARBA" id="ARBA00023136"/>
    </source>
</evidence>
<dbReference type="AlphaFoldDB" id="A0A4R9C1A2"/>
<dbReference type="PANTHER" id="PTHR40064:SF1">
    <property type="entry name" value="MEMBRANE PROTEIN"/>
    <property type="match status" value="1"/>
</dbReference>
<keyword evidence="3 6" id="KW-0812">Transmembrane</keyword>
<dbReference type="OrthoDB" id="357521at2"/>
<evidence type="ECO:0000313" key="8">
    <source>
        <dbReference type="EMBL" id="TFF65681.1"/>
    </source>
</evidence>
<feature type="transmembrane region" description="Helical" evidence="6">
    <location>
        <begin position="7"/>
        <end position="25"/>
    </location>
</feature>
<accession>A0A4R9C1A2</accession>
<gene>
    <name evidence="8" type="ORF">EQF91_05440</name>
</gene>
<dbReference type="GeneID" id="97031248"/>
<keyword evidence="5 6" id="KW-0472">Membrane</keyword>
<keyword evidence="2" id="KW-1003">Cell membrane</keyword>
<dbReference type="Gene3D" id="1.20.120.940">
    <property type="entry name" value="Putative aromatic acid exporter, C-terminal domain"/>
    <property type="match status" value="1"/>
</dbReference>
<dbReference type="InterPro" id="IPR038323">
    <property type="entry name" value="ArAE_1_C_sf"/>
</dbReference>
<dbReference type="InterPro" id="IPR052984">
    <property type="entry name" value="UPF0421"/>
</dbReference>
<sequence>MERFKKFDLILNVQIAIAFSLSIIFSQFFNLENSITAGVITLLSIQITKKQTIVIAIKRVFGFFLMLALILIFFNFIGYNLYSFGLFVFVFAILNSFFNISVGLAPNVVMAGHFYVKMSTEFNFIINELAIYLIGLTMAIAVNLIIPITKKDSNTDRNKLDNHVKKLLLYISDLLKQSYMINSKVIDREIYQMYIDKEIKIINEFINDLEIKTIRNFENTLFNNDVYDIEYLQMRKKQINILTKIYFESKRLDSNFEQTHVISEFILEIIDDFDEQNTVVGLITKAKLLISEFKSNDLPKTRNEFENRAILYVIMKDLIEFLREKYIFKNRKL</sequence>